<dbReference type="CTD" id="6751872"/>
<comment type="similarity">
    <text evidence="6">Belongs to the globin family.</text>
</comment>
<dbReference type="Pfam" id="PF00042">
    <property type="entry name" value="Globin"/>
    <property type="match status" value="1"/>
</dbReference>
<dbReference type="GO" id="GO:0001666">
    <property type="term" value="P:response to hypoxia"/>
    <property type="evidence" value="ECO:0000318"/>
    <property type="project" value="GO_Central"/>
</dbReference>
<evidence type="ECO:0000259" key="7">
    <source>
        <dbReference type="Pfam" id="PF00042"/>
    </source>
</evidence>
<evidence type="ECO:0000256" key="2">
    <source>
        <dbReference type="ARBA" id="ARBA00022617"/>
    </source>
</evidence>
<dbReference type="InParanoid" id="B3RTB2"/>
<dbReference type="GO" id="GO:0015671">
    <property type="term" value="P:oxygen transport"/>
    <property type="evidence" value="ECO:0000318"/>
    <property type="project" value="GO_Central"/>
</dbReference>
<evidence type="ECO:0000313" key="9">
    <source>
        <dbReference type="Proteomes" id="UP000009022"/>
    </source>
</evidence>
<name>B3RTB2_TRIAD</name>
<keyword evidence="2 6" id="KW-0349">Heme</keyword>
<dbReference type="CDD" id="cd01040">
    <property type="entry name" value="Mb-like"/>
    <property type="match status" value="1"/>
</dbReference>
<dbReference type="RefSeq" id="XP_002110659.1">
    <property type="nucleotide sequence ID" value="XM_002110623.1"/>
</dbReference>
<protein>
    <recommendedName>
        <fullName evidence="7">Globin domain-containing protein</fullName>
    </recommendedName>
</protein>
<evidence type="ECO:0000313" key="8">
    <source>
        <dbReference type="EMBL" id="EDV26663.1"/>
    </source>
</evidence>
<dbReference type="GO" id="GO:0005344">
    <property type="term" value="F:oxygen carrier activity"/>
    <property type="evidence" value="ECO:0000318"/>
    <property type="project" value="GO_Central"/>
</dbReference>
<dbReference type="InterPro" id="IPR009050">
    <property type="entry name" value="Globin-like_sf"/>
</dbReference>
<dbReference type="Proteomes" id="UP000009022">
    <property type="component" value="Unassembled WGS sequence"/>
</dbReference>
<feature type="domain" description="Globin" evidence="7">
    <location>
        <begin position="9"/>
        <end position="121"/>
    </location>
</feature>
<dbReference type="GO" id="GO:0020037">
    <property type="term" value="F:heme binding"/>
    <property type="evidence" value="ECO:0007669"/>
    <property type="project" value="InterPro"/>
</dbReference>
<evidence type="ECO:0000256" key="3">
    <source>
        <dbReference type="ARBA" id="ARBA00022621"/>
    </source>
</evidence>
<dbReference type="Gene3D" id="1.10.490.10">
    <property type="entry name" value="Globins"/>
    <property type="match status" value="1"/>
</dbReference>
<dbReference type="InterPro" id="IPR050532">
    <property type="entry name" value="Globin-like_OT"/>
</dbReference>
<dbReference type="AlphaFoldDB" id="B3RTB2"/>
<evidence type="ECO:0000256" key="1">
    <source>
        <dbReference type="ARBA" id="ARBA00022448"/>
    </source>
</evidence>
<dbReference type="PhylomeDB" id="B3RTB2"/>
<dbReference type="GeneID" id="6751872"/>
<organism evidence="8 9">
    <name type="scientific">Trichoplax adhaerens</name>
    <name type="common">Trichoplax reptans</name>
    <dbReference type="NCBI Taxonomy" id="10228"/>
    <lineage>
        <taxon>Eukaryota</taxon>
        <taxon>Metazoa</taxon>
        <taxon>Placozoa</taxon>
        <taxon>Uniplacotomia</taxon>
        <taxon>Trichoplacea</taxon>
        <taxon>Trichoplacidae</taxon>
        <taxon>Trichoplax</taxon>
    </lineage>
</organism>
<dbReference type="GO" id="GO:0019825">
    <property type="term" value="F:oxygen binding"/>
    <property type="evidence" value="ECO:0000318"/>
    <property type="project" value="GO_Central"/>
</dbReference>
<keyword evidence="4" id="KW-0479">Metal-binding</keyword>
<dbReference type="EMBL" id="DS985243">
    <property type="protein sequence ID" value="EDV26663.1"/>
    <property type="molecule type" value="Genomic_DNA"/>
</dbReference>
<dbReference type="InterPro" id="IPR012292">
    <property type="entry name" value="Globin/Proto"/>
</dbReference>
<keyword evidence="3 6" id="KW-0561">Oxygen transport</keyword>
<dbReference type="HOGENOM" id="CLU_1919741_0_0_1"/>
<accession>B3RTB2</accession>
<dbReference type="InterPro" id="IPR044399">
    <property type="entry name" value="Mb-like_M"/>
</dbReference>
<dbReference type="KEGG" id="tad:TRIADDRAFT_54901"/>
<dbReference type="SUPFAM" id="SSF46458">
    <property type="entry name" value="Globin-like"/>
    <property type="match status" value="1"/>
</dbReference>
<gene>
    <name evidence="8" type="ORF">TRIADDRAFT_54901</name>
</gene>
<evidence type="ECO:0000256" key="4">
    <source>
        <dbReference type="ARBA" id="ARBA00022723"/>
    </source>
</evidence>
<dbReference type="PANTHER" id="PTHR46458:SF1">
    <property type="entry name" value="GEO09476P1"/>
    <property type="match status" value="1"/>
</dbReference>
<keyword evidence="5" id="KW-0408">Iron</keyword>
<reference evidence="8 9" key="1">
    <citation type="journal article" date="2008" name="Nature">
        <title>The Trichoplax genome and the nature of placozoans.</title>
        <authorList>
            <person name="Srivastava M."/>
            <person name="Begovic E."/>
            <person name="Chapman J."/>
            <person name="Putnam N.H."/>
            <person name="Hellsten U."/>
            <person name="Kawashima T."/>
            <person name="Kuo A."/>
            <person name="Mitros T."/>
            <person name="Salamov A."/>
            <person name="Carpenter M.L."/>
            <person name="Signorovitch A.Y."/>
            <person name="Moreno M.A."/>
            <person name="Kamm K."/>
            <person name="Grimwood J."/>
            <person name="Schmutz J."/>
            <person name="Shapiro H."/>
            <person name="Grigoriev I.V."/>
            <person name="Buss L.W."/>
            <person name="Schierwater B."/>
            <person name="Dellaporta S.L."/>
            <person name="Rokhsar D.S."/>
        </authorList>
    </citation>
    <scope>NUCLEOTIDE SEQUENCE [LARGE SCALE GENOMIC DNA]</scope>
    <source>
        <strain evidence="8 9">Grell-BS-1999</strain>
    </source>
</reference>
<keyword evidence="9" id="KW-1185">Reference proteome</keyword>
<dbReference type="OrthoDB" id="436496at2759"/>
<dbReference type="GO" id="GO:0046872">
    <property type="term" value="F:metal ion binding"/>
    <property type="evidence" value="ECO:0007669"/>
    <property type="project" value="UniProtKB-KW"/>
</dbReference>
<proteinExistence type="inferred from homology"/>
<sequence>MVLVNNYSLIKLSPATKIYFHGVDFEKRDSYLAKNTFLRNHAARFMEAINVIIGQDMDIFSVESYFRVVGSKHHSYNLKLEHVQDISDAFLEMARNALKKKFTKSTEAAWRSFFQMVTDAIKNGIMKAQNRN</sequence>
<evidence type="ECO:0000256" key="5">
    <source>
        <dbReference type="ARBA" id="ARBA00023004"/>
    </source>
</evidence>
<evidence type="ECO:0000256" key="6">
    <source>
        <dbReference type="RuleBase" id="RU000356"/>
    </source>
</evidence>
<keyword evidence="1 6" id="KW-0813">Transport</keyword>
<dbReference type="PANTHER" id="PTHR46458">
    <property type="entry name" value="BLR2807 PROTEIN"/>
    <property type="match status" value="1"/>
</dbReference>
<dbReference type="InterPro" id="IPR000971">
    <property type="entry name" value="Globin"/>
</dbReference>